<feature type="non-terminal residue" evidence="2">
    <location>
        <position position="279"/>
    </location>
</feature>
<feature type="region of interest" description="Disordered" evidence="1">
    <location>
        <begin position="168"/>
        <end position="203"/>
    </location>
</feature>
<accession>A0A8T8SA67</accession>
<comment type="caution">
    <text evidence="2">The sequence shown here is derived from an EMBL/GenBank/DDBJ whole genome shotgun (WGS) entry which is preliminary data.</text>
</comment>
<keyword evidence="3" id="KW-1185">Reference proteome</keyword>
<dbReference type="AlphaFoldDB" id="A0A8T8SA67"/>
<reference evidence="2" key="1">
    <citation type="submission" date="2016-04" db="EMBL/GenBank/DDBJ databases">
        <authorList>
            <person name="Nguyen H.D."/>
            <person name="Samba Siva P."/>
            <person name="Cullis J."/>
            <person name="Levesque C.A."/>
            <person name="Hambleton S."/>
        </authorList>
    </citation>
    <scope>NUCLEOTIDE SEQUENCE</scope>
    <source>
        <strain evidence="2">DAOMC 236416</strain>
    </source>
</reference>
<name>A0A8T8SA67_9BASI</name>
<sequence length="279" mass="30676">MDSLPTGPPAPDVPEATRLVPEPAPEIPELTHPPLQPSGLIRKRDWETEADLSSWVDGLVGLIRQFDHCEKCKKDTGLLWTFDTARETRYYRHMCVGPTPGAPKIKIKHHWRVFLVEAVPRIMADPACKEFLSDKEEPHLLAWTQYAAKRAEKLRSLRKVTTWNRNVFAKQPSNDPGFRQPMTPVQPAASGTPGGTSCATTATKIGSDLSSTSTKIGSDLLLMSSPAISSPLADRIAKRKRVASLQTGDVIVPSSQPVTELDLTEHAPEDQPMSDPFSA</sequence>
<feature type="compositionally biased region" description="Pro residues" evidence="1">
    <location>
        <begin position="1"/>
        <end position="12"/>
    </location>
</feature>
<feature type="region of interest" description="Disordered" evidence="1">
    <location>
        <begin position="247"/>
        <end position="279"/>
    </location>
</feature>
<evidence type="ECO:0000313" key="2">
    <source>
        <dbReference type="EMBL" id="KAE8235736.1"/>
    </source>
</evidence>
<protein>
    <submittedName>
        <fullName evidence="2">Uncharacterized protein</fullName>
    </submittedName>
</protein>
<reference evidence="2" key="2">
    <citation type="journal article" date="2019" name="IMA Fungus">
        <title>Genome sequencing and comparison of five Tilletia species to identify candidate genes for the detection of regulated species infecting wheat.</title>
        <authorList>
            <person name="Nguyen H.D.T."/>
            <person name="Sultana T."/>
            <person name="Kesanakurti P."/>
            <person name="Hambleton S."/>
        </authorList>
    </citation>
    <scope>NUCLEOTIDE SEQUENCE</scope>
    <source>
        <strain evidence="2">DAOMC 236416</strain>
    </source>
</reference>
<dbReference type="Proteomes" id="UP000077521">
    <property type="component" value="Unassembled WGS sequence"/>
</dbReference>
<feature type="region of interest" description="Disordered" evidence="1">
    <location>
        <begin position="1"/>
        <end position="39"/>
    </location>
</feature>
<gene>
    <name evidence="2" type="ORF">A4X13_0g9394</name>
</gene>
<organism evidence="2 3">
    <name type="scientific">Tilletia indica</name>
    <dbReference type="NCBI Taxonomy" id="43049"/>
    <lineage>
        <taxon>Eukaryota</taxon>
        <taxon>Fungi</taxon>
        <taxon>Dikarya</taxon>
        <taxon>Basidiomycota</taxon>
        <taxon>Ustilaginomycotina</taxon>
        <taxon>Exobasidiomycetes</taxon>
        <taxon>Tilletiales</taxon>
        <taxon>Tilletiaceae</taxon>
        <taxon>Tilletia</taxon>
    </lineage>
</organism>
<evidence type="ECO:0000313" key="3">
    <source>
        <dbReference type="Proteomes" id="UP000077521"/>
    </source>
</evidence>
<dbReference type="EMBL" id="LWDF02002594">
    <property type="protein sequence ID" value="KAE8235736.1"/>
    <property type="molecule type" value="Genomic_DNA"/>
</dbReference>
<proteinExistence type="predicted"/>
<evidence type="ECO:0000256" key="1">
    <source>
        <dbReference type="SAM" id="MobiDB-lite"/>
    </source>
</evidence>